<accession>A0A3P1BJG5</accession>
<organism evidence="2 3">
    <name type="scientific">Larkinella rosea</name>
    <dbReference type="NCBI Taxonomy" id="2025312"/>
    <lineage>
        <taxon>Bacteria</taxon>
        <taxon>Pseudomonadati</taxon>
        <taxon>Bacteroidota</taxon>
        <taxon>Cytophagia</taxon>
        <taxon>Cytophagales</taxon>
        <taxon>Spirosomataceae</taxon>
        <taxon>Larkinella</taxon>
    </lineage>
</organism>
<name>A0A3P1BJG5_9BACT</name>
<dbReference type="InterPro" id="IPR000601">
    <property type="entry name" value="PKD_dom"/>
</dbReference>
<reference evidence="2 3" key="1">
    <citation type="submission" date="2018-11" db="EMBL/GenBank/DDBJ databases">
        <authorList>
            <person name="Zhou Z."/>
            <person name="Wang G."/>
        </authorList>
    </citation>
    <scope>NUCLEOTIDE SEQUENCE [LARGE SCALE GENOMIC DNA]</scope>
    <source>
        <strain evidence="2 3">KCTC52004</strain>
    </source>
</reference>
<dbReference type="PROSITE" id="PS51257">
    <property type="entry name" value="PROKAR_LIPOPROTEIN"/>
    <property type="match status" value="1"/>
</dbReference>
<dbReference type="EMBL" id="RQJO01000010">
    <property type="protein sequence ID" value="RRB01241.1"/>
    <property type="molecule type" value="Genomic_DNA"/>
</dbReference>
<dbReference type="SMART" id="SM00089">
    <property type="entry name" value="PKD"/>
    <property type="match status" value="1"/>
</dbReference>
<proteinExistence type="predicted"/>
<dbReference type="SUPFAM" id="SSF49299">
    <property type="entry name" value="PKD domain"/>
    <property type="match status" value="1"/>
</dbReference>
<dbReference type="OrthoDB" id="1488789at2"/>
<evidence type="ECO:0000313" key="2">
    <source>
        <dbReference type="EMBL" id="RRB01241.1"/>
    </source>
</evidence>
<keyword evidence="3" id="KW-1185">Reference proteome</keyword>
<dbReference type="AlphaFoldDB" id="A0A3P1BJG5"/>
<gene>
    <name evidence="2" type="ORF">EHT25_24025</name>
</gene>
<dbReference type="PROSITE" id="PS50093">
    <property type="entry name" value="PKD"/>
    <property type="match status" value="1"/>
</dbReference>
<sequence length="207" mass="22584">MKPTMKNPERIATQTKSLIISLSCLIVILITVMSCQPTVKPKPIANFSIEAVTGKAGSFKLTNKSQHADRYQWNFGDGQTSTEENPTVQYRTNGIYNVQLTAKNEVGSDDAANSINVEGVNVAGSVMFWTNARGDSTDIEVYVDNTLQGAITTFLPTGTPGGCGTDGYVTYYRTQGTYSFYAKSRRRSWSGTVTIVNGVCNLKLLPR</sequence>
<comment type="caution">
    <text evidence="2">The sequence shown here is derived from an EMBL/GenBank/DDBJ whole genome shotgun (WGS) entry which is preliminary data.</text>
</comment>
<evidence type="ECO:0000259" key="1">
    <source>
        <dbReference type="PROSITE" id="PS50093"/>
    </source>
</evidence>
<dbReference type="InterPro" id="IPR022409">
    <property type="entry name" value="PKD/Chitinase_dom"/>
</dbReference>
<protein>
    <submittedName>
        <fullName evidence="2">PKD domain-containing protein</fullName>
    </submittedName>
</protein>
<dbReference type="Gene3D" id="2.60.40.10">
    <property type="entry name" value="Immunoglobulins"/>
    <property type="match status" value="1"/>
</dbReference>
<feature type="domain" description="PKD" evidence="1">
    <location>
        <begin position="71"/>
        <end position="118"/>
    </location>
</feature>
<dbReference type="Proteomes" id="UP000271925">
    <property type="component" value="Unassembled WGS sequence"/>
</dbReference>
<evidence type="ECO:0000313" key="3">
    <source>
        <dbReference type="Proteomes" id="UP000271925"/>
    </source>
</evidence>
<dbReference type="InterPro" id="IPR035986">
    <property type="entry name" value="PKD_dom_sf"/>
</dbReference>
<dbReference type="InterPro" id="IPR013783">
    <property type="entry name" value="Ig-like_fold"/>
</dbReference>
<dbReference type="CDD" id="cd00146">
    <property type="entry name" value="PKD"/>
    <property type="match status" value="1"/>
</dbReference>
<dbReference type="Pfam" id="PF18911">
    <property type="entry name" value="PKD_4"/>
    <property type="match status" value="1"/>
</dbReference>